<dbReference type="GO" id="GO:0010181">
    <property type="term" value="F:FMN binding"/>
    <property type="evidence" value="ECO:0007669"/>
    <property type="project" value="InterPro"/>
</dbReference>
<dbReference type="AlphaFoldDB" id="A0A367FGF4"/>
<evidence type="ECO:0000259" key="3">
    <source>
        <dbReference type="SMART" id="SM00900"/>
    </source>
</evidence>
<reference evidence="4 5" key="1">
    <citation type="submission" date="2018-06" db="EMBL/GenBank/DDBJ databases">
        <title>Sphaerisporangium craniellae sp. nov., isolated from a marine sponge in the South China Sea.</title>
        <authorList>
            <person name="Li L."/>
        </authorList>
    </citation>
    <scope>NUCLEOTIDE SEQUENCE [LARGE SCALE GENOMIC DNA]</scope>
    <source>
        <strain evidence="4 5">CCTCC AA 208026</strain>
    </source>
</reference>
<evidence type="ECO:0000256" key="2">
    <source>
        <dbReference type="SAM" id="SignalP"/>
    </source>
</evidence>
<feature type="domain" description="FMN-binding" evidence="3">
    <location>
        <begin position="92"/>
        <end position="170"/>
    </location>
</feature>
<dbReference type="Gene3D" id="3.90.1010.20">
    <property type="match status" value="1"/>
</dbReference>
<dbReference type="RefSeq" id="WP_114030493.1">
    <property type="nucleotide sequence ID" value="NZ_QOIL01000011.1"/>
</dbReference>
<feature type="chain" id="PRO_5016834828" evidence="2">
    <location>
        <begin position="30"/>
        <end position="172"/>
    </location>
</feature>
<proteinExistence type="predicted"/>
<dbReference type="SMART" id="SM00900">
    <property type="entry name" value="FMN_bind"/>
    <property type="match status" value="1"/>
</dbReference>
<evidence type="ECO:0000256" key="1">
    <source>
        <dbReference type="SAM" id="MobiDB-lite"/>
    </source>
</evidence>
<keyword evidence="2" id="KW-0732">Signal</keyword>
<dbReference type="InterPro" id="IPR007329">
    <property type="entry name" value="FMN-bd"/>
</dbReference>
<gene>
    <name evidence="4" type="ORF">DQ384_20670</name>
</gene>
<protein>
    <submittedName>
        <fullName evidence="4">FMN-binding protein</fullName>
    </submittedName>
</protein>
<feature type="signal peptide" evidence="2">
    <location>
        <begin position="1"/>
        <end position="29"/>
    </location>
</feature>
<dbReference type="EMBL" id="QOIL01000011">
    <property type="protein sequence ID" value="RCG29456.1"/>
    <property type="molecule type" value="Genomic_DNA"/>
</dbReference>
<dbReference type="OrthoDB" id="8099475at2"/>
<feature type="compositionally biased region" description="Low complexity" evidence="1">
    <location>
        <begin position="79"/>
        <end position="88"/>
    </location>
</feature>
<accession>A0A367FGF4</accession>
<dbReference type="Pfam" id="PF04205">
    <property type="entry name" value="FMN_bind"/>
    <property type="match status" value="1"/>
</dbReference>
<evidence type="ECO:0000313" key="5">
    <source>
        <dbReference type="Proteomes" id="UP000253094"/>
    </source>
</evidence>
<feature type="compositionally biased region" description="Low complexity" evidence="1">
    <location>
        <begin position="36"/>
        <end position="56"/>
    </location>
</feature>
<comment type="caution">
    <text evidence="4">The sequence shown here is derived from an EMBL/GenBank/DDBJ whole genome shotgun (WGS) entry which is preliminary data.</text>
</comment>
<feature type="region of interest" description="Disordered" evidence="1">
    <location>
        <begin position="36"/>
        <end position="91"/>
    </location>
</feature>
<keyword evidence="5" id="KW-1185">Reference proteome</keyword>
<name>A0A367FGF4_9ACTN</name>
<evidence type="ECO:0000313" key="4">
    <source>
        <dbReference type="EMBL" id="RCG29456.1"/>
    </source>
</evidence>
<dbReference type="GO" id="GO:0016020">
    <property type="term" value="C:membrane"/>
    <property type="evidence" value="ECO:0007669"/>
    <property type="project" value="InterPro"/>
</dbReference>
<dbReference type="Proteomes" id="UP000253094">
    <property type="component" value="Unassembled WGS sequence"/>
</dbReference>
<sequence length="172" mass="16813">MRRATFAVLATAAGLILLLSFKPHDVASADRPPAAIAPATAPSAQDGSVASGSDSGSSGGDSGTRAGGSGSSSGGSGSSTGSRTVTGDAVDTRWGPVQVRITVAGGQITAVDAVVVPDANPRDREINSVAVPILTQEALAAQSARIDTVSGATYTSEGYTGSLQSALDKAGL</sequence>
<organism evidence="4 5">
    <name type="scientific">Sphaerisporangium album</name>
    <dbReference type="NCBI Taxonomy" id="509200"/>
    <lineage>
        <taxon>Bacteria</taxon>
        <taxon>Bacillati</taxon>
        <taxon>Actinomycetota</taxon>
        <taxon>Actinomycetes</taxon>
        <taxon>Streptosporangiales</taxon>
        <taxon>Streptosporangiaceae</taxon>
        <taxon>Sphaerisporangium</taxon>
    </lineage>
</organism>
<feature type="compositionally biased region" description="Gly residues" evidence="1">
    <location>
        <begin position="57"/>
        <end position="78"/>
    </location>
</feature>